<dbReference type="EnsemblMetazoa" id="XM_022799195">
    <property type="protein sequence ID" value="XP_022654930"/>
    <property type="gene ID" value="LOC111247795"/>
</dbReference>
<comment type="similarity">
    <text evidence="1 4">Belongs to the spermidine/spermine synthase family.</text>
</comment>
<evidence type="ECO:0000256" key="1">
    <source>
        <dbReference type="ARBA" id="ARBA00007867"/>
    </source>
</evidence>
<evidence type="ECO:0000313" key="6">
    <source>
        <dbReference type="EnsemblMetazoa" id="XP_022654930"/>
    </source>
</evidence>
<dbReference type="CDD" id="cd02440">
    <property type="entry name" value="AdoMet_MTases"/>
    <property type="match status" value="1"/>
</dbReference>
<organism evidence="6 7">
    <name type="scientific">Varroa destructor</name>
    <name type="common">Honeybee mite</name>
    <dbReference type="NCBI Taxonomy" id="109461"/>
    <lineage>
        <taxon>Eukaryota</taxon>
        <taxon>Metazoa</taxon>
        <taxon>Ecdysozoa</taxon>
        <taxon>Arthropoda</taxon>
        <taxon>Chelicerata</taxon>
        <taxon>Arachnida</taxon>
        <taxon>Acari</taxon>
        <taxon>Parasitiformes</taxon>
        <taxon>Mesostigmata</taxon>
        <taxon>Gamasina</taxon>
        <taxon>Dermanyssoidea</taxon>
        <taxon>Varroidae</taxon>
        <taxon>Varroa</taxon>
    </lineage>
</organism>
<dbReference type="RefSeq" id="XP_022654930.1">
    <property type="nucleotide sequence ID" value="XM_022799195.1"/>
</dbReference>
<dbReference type="InterPro" id="IPR030374">
    <property type="entry name" value="PABS"/>
</dbReference>
<dbReference type="InterPro" id="IPR030373">
    <property type="entry name" value="PABS_CS"/>
</dbReference>
<dbReference type="Gene3D" id="2.30.140.10">
    <property type="entry name" value="Spermidine synthase, tetramerisation domain"/>
    <property type="match status" value="1"/>
</dbReference>
<keyword evidence="3" id="KW-0620">Polyamine biosynthesis</keyword>
<dbReference type="Pfam" id="PF17284">
    <property type="entry name" value="Spermine_synt_N"/>
    <property type="match status" value="1"/>
</dbReference>
<dbReference type="Proteomes" id="UP000594260">
    <property type="component" value="Unplaced"/>
</dbReference>
<dbReference type="EnsemblMetazoa" id="XM_022799196">
    <property type="protein sequence ID" value="XP_022654931"/>
    <property type="gene ID" value="LOC111247795"/>
</dbReference>
<evidence type="ECO:0000256" key="4">
    <source>
        <dbReference type="RuleBase" id="RU003836"/>
    </source>
</evidence>
<protein>
    <recommendedName>
        <fullName evidence="5">PABS domain-containing protein</fullName>
    </recommendedName>
</protein>
<dbReference type="CTD" id="41167"/>
<dbReference type="PROSITE" id="PS01330">
    <property type="entry name" value="PABS_1"/>
    <property type="match status" value="1"/>
</dbReference>
<dbReference type="NCBIfam" id="NF002010">
    <property type="entry name" value="PRK00811.1"/>
    <property type="match status" value="1"/>
</dbReference>
<accession>A0A7M7JPL0</accession>
<evidence type="ECO:0000313" key="7">
    <source>
        <dbReference type="Proteomes" id="UP000594260"/>
    </source>
</evidence>
<dbReference type="InterPro" id="IPR001045">
    <property type="entry name" value="Spermi_synthase"/>
</dbReference>
<dbReference type="GO" id="GO:0005829">
    <property type="term" value="C:cytosol"/>
    <property type="evidence" value="ECO:0007669"/>
    <property type="project" value="TreeGrafter"/>
</dbReference>
<dbReference type="RefSeq" id="XP_022654931.1">
    <property type="nucleotide sequence ID" value="XM_022799196.1"/>
</dbReference>
<dbReference type="SUPFAM" id="SSF53335">
    <property type="entry name" value="S-adenosyl-L-methionine-dependent methyltransferases"/>
    <property type="match status" value="1"/>
</dbReference>
<feature type="domain" description="PABS" evidence="5">
    <location>
        <begin position="1"/>
        <end position="227"/>
    </location>
</feature>
<dbReference type="Gene3D" id="3.40.50.150">
    <property type="entry name" value="Vaccinia Virus protein VP39"/>
    <property type="match status" value="1"/>
</dbReference>
<dbReference type="GO" id="GO:0004766">
    <property type="term" value="F:spermidine synthase activity"/>
    <property type="evidence" value="ECO:0007669"/>
    <property type="project" value="TreeGrafter"/>
</dbReference>
<proteinExistence type="inferred from homology"/>
<dbReference type="NCBIfam" id="TIGR00417">
    <property type="entry name" value="speE"/>
    <property type="match status" value="1"/>
</dbReference>
<dbReference type="PANTHER" id="PTHR11558:SF11">
    <property type="entry name" value="SPERMIDINE SYNTHASE"/>
    <property type="match status" value="1"/>
</dbReference>
<dbReference type="GeneID" id="111247795"/>
<reference evidence="6" key="1">
    <citation type="submission" date="2021-01" db="UniProtKB">
        <authorList>
            <consortium name="EnsemblMetazoa"/>
        </authorList>
    </citation>
    <scope>IDENTIFICATION</scope>
</reference>
<sequence>MNSDPSLTMKVDEVLYEGQSKYQNIVMFTSKMFGRVLCLDNAIQCTEFDEFAYQEMISFLPLNVHPDPQNVLIIGGGDGGVAREVSKHPGVKRIIQCEIDEDVIKLSKEHLPFMAEGFHSPKLDLKVGDGIDFVKNTTLRFDIVITDSSDPIGPAEVLYKDDYYQALNNILKPGGIICCQGESMWFDLKFIGDVLRRCRAIFPSVAYSSIYIPTYPGGQIGFLLASNSANVDFVKARTVFTDEDCERLKLRYYTNQVHEASFVLPRFVQKEVEKAIGEKSGEGKV</sequence>
<dbReference type="InterPro" id="IPR037163">
    <property type="entry name" value="Spermidine_synt_N_sf"/>
</dbReference>
<dbReference type="InterPro" id="IPR035246">
    <property type="entry name" value="Spermidine_synt_N"/>
</dbReference>
<dbReference type="PANTHER" id="PTHR11558">
    <property type="entry name" value="SPERMIDINE/SPERMINE SYNTHASE"/>
    <property type="match status" value="1"/>
</dbReference>
<evidence type="ECO:0000259" key="5">
    <source>
        <dbReference type="PROSITE" id="PS51006"/>
    </source>
</evidence>
<dbReference type="FunFam" id="3.40.50.150:FF:000013">
    <property type="entry name" value="Spermidine synthase"/>
    <property type="match status" value="1"/>
</dbReference>
<name>A0A7M7JPL0_VARDE</name>
<dbReference type="PROSITE" id="PS51006">
    <property type="entry name" value="PABS_2"/>
    <property type="match status" value="1"/>
</dbReference>
<feature type="active site" description="Proton acceptor" evidence="3">
    <location>
        <position position="147"/>
    </location>
</feature>
<keyword evidence="2 3" id="KW-0808">Transferase</keyword>
<dbReference type="AlphaFoldDB" id="A0A7M7JPL0"/>
<evidence type="ECO:0000256" key="2">
    <source>
        <dbReference type="ARBA" id="ARBA00022679"/>
    </source>
</evidence>
<evidence type="ECO:0000256" key="3">
    <source>
        <dbReference type="PROSITE-ProRule" id="PRU00354"/>
    </source>
</evidence>
<dbReference type="Pfam" id="PF01564">
    <property type="entry name" value="Spermine_synth"/>
    <property type="match status" value="1"/>
</dbReference>
<dbReference type="HAMAP" id="MF_00198">
    <property type="entry name" value="Spermidine_synth"/>
    <property type="match status" value="1"/>
</dbReference>
<dbReference type="GO" id="GO:0008295">
    <property type="term" value="P:spermidine biosynthetic process"/>
    <property type="evidence" value="ECO:0007669"/>
    <property type="project" value="TreeGrafter"/>
</dbReference>
<dbReference type="InterPro" id="IPR029063">
    <property type="entry name" value="SAM-dependent_MTases_sf"/>
</dbReference>
<keyword evidence="7" id="KW-1185">Reference proteome</keyword>